<evidence type="ECO:0000313" key="3">
    <source>
        <dbReference type="EMBL" id="KAK1155438.1"/>
    </source>
</evidence>
<gene>
    <name evidence="3" type="primary">Kcnn3</name>
    <name evidence="3" type="ORF">AOXY_G27279</name>
</gene>
<keyword evidence="2" id="KW-1133">Transmembrane helix</keyword>
<accession>A0AAD8CPW2</accession>
<dbReference type="Pfam" id="PF03530">
    <property type="entry name" value="SK_channel"/>
    <property type="match status" value="1"/>
</dbReference>
<dbReference type="GO" id="GO:0016020">
    <property type="term" value="C:membrane"/>
    <property type="evidence" value="ECO:0007669"/>
    <property type="project" value="InterPro"/>
</dbReference>
<keyword evidence="3" id="KW-0407">Ion channel</keyword>
<keyword evidence="2" id="KW-0812">Transmembrane</keyword>
<evidence type="ECO:0000256" key="2">
    <source>
        <dbReference type="SAM" id="Phobius"/>
    </source>
</evidence>
<evidence type="ECO:0000313" key="4">
    <source>
        <dbReference type="Proteomes" id="UP001230051"/>
    </source>
</evidence>
<comment type="caution">
    <text evidence="3">The sequence shown here is derived from an EMBL/GenBank/DDBJ whole genome shotgun (WGS) entry which is preliminary data.</text>
</comment>
<evidence type="ECO:0000256" key="1">
    <source>
        <dbReference type="SAM" id="MobiDB-lite"/>
    </source>
</evidence>
<dbReference type="InterPro" id="IPR015449">
    <property type="entry name" value="K_chnl_Ca-activ_SK"/>
</dbReference>
<keyword evidence="3" id="KW-0813">Transport</keyword>
<dbReference type="AlphaFoldDB" id="A0AAD8CPW2"/>
<dbReference type="PANTHER" id="PTHR10153">
    <property type="entry name" value="SMALL CONDUCTANCE CALCIUM-ACTIVATED POTASSIUM CHANNEL"/>
    <property type="match status" value="1"/>
</dbReference>
<feature type="transmembrane region" description="Helical" evidence="2">
    <location>
        <begin position="57"/>
        <end position="83"/>
    </location>
</feature>
<dbReference type="EMBL" id="JAGXEW010000031">
    <property type="protein sequence ID" value="KAK1155438.1"/>
    <property type="molecule type" value="Genomic_DNA"/>
</dbReference>
<feature type="compositionally biased region" description="Polar residues" evidence="1">
    <location>
        <begin position="10"/>
        <end position="20"/>
    </location>
</feature>
<sequence length="144" mass="15943">MELMTRRSRTSLVNSSTGNGNEEVPAEITMPAPGSAGSPNLFKLRDRTILSEEKRRLCGWALGIALSGIVLMILQTELCWFVYGKDSVSVFIIRLLISLSTVCLLGLVVAFHCKDIWVFMIDHSVEDWRIALTARASSPSPSSW</sequence>
<keyword evidence="4" id="KW-1185">Reference proteome</keyword>
<organism evidence="3 4">
    <name type="scientific">Acipenser oxyrinchus oxyrinchus</name>
    <dbReference type="NCBI Taxonomy" id="40147"/>
    <lineage>
        <taxon>Eukaryota</taxon>
        <taxon>Metazoa</taxon>
        <taxon>Chordata</taxon>
        <taxon>Craniata</taxon>
        <taxon>Vertebrata</taxon>
        <taxon>Euteleostomi</taxon>
        <taxon>Actinopterygii</taxon>
        <taxon>Chondrostei</taxon>
        <taxon>Acipenseriformes</taxon>
        <taxon>Acipenseridae</taxon>
        <taxon>Acipenser</taxon>
    </lineage>
</organism>
<reference evidence="3" key="1">
    <citation type="submission" date="2022-02" db="EMBL/GenBank/DDBJ databases">
        <title>Atlantic sturgeon de novo genome assembly.</title>
        <authorList>
            <person name="Stock M."/>
            <person name="Klopp C."/>
            <person name="Guiguen Y."/>
            <person name="Cabau C."/>
            <person name="Parinello H."/>
            <person name="Santidrian Yebra-Pimentel E."/>
            <person name="Kuhl H."/>
            <person name="Dirks R.P."/>
            <person name="Guessner J."/>
            <person name="Wuertz S."/>
            <person name="Du K."/>
            <person name="Schartl M."/>
        </authorList>
    </citation>
    <scope>NUCLEOTIDE SEQUENCE</scope>
    <source>
        <strain evidence="3">STURGEONOMICS-FGT-2020</strain>
        <tissue evidence="3">Whole blood</tissue>
    </source>
</reference>
<name>A0AAD8CPW2_ACIOX</name>
<proteinExistence type="predicted"/>
<protein>
    <submittedName>
        <fullName evidence="3">Intermediate conductance calcium-activated potassium channel protein 4-like</fullName>
    </submittedName>
</protein>
<feature type="region of interest" description="Disordered" evidence="1">
    <location>
        <begin position="1"/>
        <end position="25"/>
    </location>
</feature>
<dbReference type="Proteomes" id="UP001230051">
    <property type="component" value="Unassembled WGS sequence"/>
</dbReference>
<feature type="transmembrane region" description="Helical" evidence="2">
    <location>
        <begin position="89"/>
        <end position="111"/>
    </location>
</feature>
<dbReference type="GO" id="GO:0016286">
    <property type="term" value="F:small conductance calcium-activated potassium channel activity"/>
    <property type="evidence" value="ECO:0007669"/>
    <property type="project" value="InterPro"/>
</dbReference>
<keyword evidence="3" id="KW-0406">Ion transport</keyword>
<keyword evidence="2" id="KW-0472">Membrane</keyword>